<evidence type="ECO:0000313" key="1">
    <source>
        <dbReference type="EMBL" id="WUR16043.1"/>
    </source>
</evidence>
<sequence length="155" mass="16704">MKIDKDQVIERCAELGLCWTVAQAIGRESGYNGSAAVCWAIGLEPSSLQPLRPRNWIRMAAQSSSVSYRQELSEAELITILGSGLAPSTFKAHIWHLLDEVPAQILVMAAEQVASQAGVPITAVWANIFTLARSTGSLRLSTWQTPVQTAPAEGS</sequence>
<dbReference type="EMBL" id="CP136508">
    <property type="protein sequence ID" value="WUR16043.1"/>
    <property type="molecule type" value="Genomic_DNA"/>
</dbReference>
<dbReference type="Proteomes" id="UP000321323">
    <property type="component" value="Chromosome"/>
</dbReference>
<reference evidence="1 2" key="1">
    <citation type="journal article" date="2019" name="Int. J. Syst. Evol. Microbiol.">
        <title>The Draft Whole-Genome Sequence of the Antibiotic Producer Empedobacter haloabium ATCC 31962 Provides Indications for Its Taxonomic Reclassification.</title>
        <authorList>
            <person name="Miess H."/>
            <person name="Arlt P."/>
            <person name="Apel A.K."/>
            <person name="Weber T."/>
            <person name="Nieselt K."/>
            <person name="Hanssen F."/>
            <person name="Czemmel S."/>
            <person name="Nahnsen S."/>
            <person name="Gross H."/>
        </authorList>
    </citation>
    <scope>NUCLEOTIDE SEQUENCE [LARGE SCALE GENOMIC DNA]</scope>
    <source>
        <strain evidence="1 2">ATCC 31962</strain>
    </source>
</reference>
<name>A0ABZ1UTM1_9BURK</name>
<evidence type="ECO:0000313" key="2">
    <source>
        <dbReference type="Proteomes" id="UP000321323"/>
    </source>
</evidence>
<accession>A0ABZ1UTM1</accession>
<gene>
    <name evidence="1" type="ORF">E7V67_013350</name>
</gene>
<proteinExistence type="predicted"/>
<organism evidence="1 2">
    <name type="scientific">[Empedobacter] haloabium</name>
    <dbReference type="NCBI Taxonomy" id="592317"/>
    <lineage>
        <taxon>Bacteria</taxon>
        <taxon>Pseudomonadati</taxon>
        <taxon>Pseudomonadota</taxon>
        <taxon>Betaproteobacteria</taxon>
        <taxon>Burkholderiales</taxon>
        <taxon>Oxalobacteraceae</taxon>
        <taxon>Telluria group</taxon>
        <taxon>Telluria group incertae sedis</taxon>
    </lineage>
</organism>
<protein>
    <submittedName>
        <fullName evidence="1">Uncharacterized protein</fullName>
    </submittedName>
</protein>
<keyword evidence="2" id="KW-1185">Reference proteome</keyword>